<dbReference type="Proteomes" id="UP000500806">
    <property type="component" value="Chromosome"/>
</dbReference>
<feature type="transmembrane region" description="Helical" evidence="2">
    <location>
        <begin position="161"/>
        <end position="180"/>
    </location>
</feature>
<keyword evidence="2" id="KW-1133">Transmembrane helix</keyword>
<sequence>MIYQISSLLLEVFLVLIGGACLIRCYMGFFYIDLGRAAGYQISGYLHSLTNWIILPLRQVLPSFGRFDLASFLAAYLIALIQVGTLWFLSGANNAVSYVFIQSLFEIVNLFLSGVIGAIFASILLSWFAASSMAYYFLSALTEPLLKPIRNTLPKLGMLDLSPLALLIAIQILQVVLANVQSMVLR</sequence>
<organism evidence="3 4">
    <name type="scientific">Polynucleobacter antarcticus</name>
    <dbReference type="NCBI Taxonomy" id="1743162"/>
    <lineage>
        <taxon>Bacteria</taxon>
        <taxon>Pseudomonadati</taxon>
        <taxon>Pseudomonadota</taxon>
        <taxon>Betaproteobacteria</taxon>
        <taxon>Burkholderiales</taxon>
        <taxon>Burkholderiaceae</taxon>
        <taxon>Polynucleobacter</taxon>
    </lineage>
</organism>
<dbReference type="GO" id="GO:0016020">
    <property type="term" value="C:membrane"/>
    <property type="evidence" value="ECO:0007669"/>
    <property type="project" value="InterPro"/>
</dbReference>
<keyword evidence="2" id="KW-0472">Membrane</keyword>
<protein>
    <recommendedName>
        <fullName evidence="5">YggT family protein</fullName>
    </recommendedName>
</protein>
<feature type="transmembrane region" description="Helical" evidence="2">
    <location>
        <begin position="12"/>
        <end position="32"/>
    </location>
</feature>
<dbReference type="PANTHER" id="PTHR33219">
    <property type="entry name" value="YLMG HOMOLOG PROTEIN 2, CHLOROPLASTIC"/>
    <property type="match status" value="1"/>
</dbReference>
<dbReference type="InterPro" id="IPR003425">
    <property type="entry name" value="CCB3/YggT"/>
</dbReference>
<reference evidence="3 4" key="1">
    <citation type="submission" date="2018-04" db="EMBL/GenBank/DDBJ databases">
        <title>Polynucleobacter sp. LimPoW16 genome.</title>
        <authorList>
            <person name="Hahn M.W."/>
        </authorList>
    </citation>
    <scope>NUCLEOTIDE SEQUENCE [LARGE SCALE GENOMIC DNA]</scope>
    <source>
        <strain evidence="3 4">LimPoW16</strain>
    </source>
</reference>
<keyword evidence="4" id="KW-1185">Reference proteome</keyword>
<evidence type="ECO:0000313" key="4">
    <source>
        <dbReference type="Proteomes" id="UP000500806"/>
    </source>
</evidence>
<dbReference type="KEGG" id="pani:DCO16_03600"/>
<dbReference type="PANTHER" id="PTHR33219:SF14">
    <property type="entry name" value="PROTEIN COFACTOR ASSEMBLY OF COMPLEX C SUBUNIT B CCB3, CHLOROPLASTIC-RELATED"/>
    <property type="match status" value="1"/>
</dbReference>
<name>A0A6M9PPA4_9BURK</name>
<evidence type="ECO:0000256" key="2">
    <source>
        <dbReference type="SAM" id="Phobius"/>
    </source>
</evidence>
<dbReference type="EMBL" id="CP028941">
    <property type="protein sequence ID" value="QKM62241.1"/>
    <property type="molecule type" value="Genomic_DNA"/>
</dbReference>
<evidence type="ECO:0008006" key="5">
    <source>
        <dbReference type="Google" id="ProtNLM"/>
    </source>
</evidence>
<gene>
    <name evidence="3" type="ORF">DCO16_03600</name>
</gene>
<accession>A0A6M9PPA4</accession>
<feature type="transmembrane region" description="Helical" evidence="2">
    <location>
        <begin position="69"/>
        <end position="89"/>
    </location>
</feature>
<evidence type="ECO:0000256" key="1">
    <source>
        <dbReference type="ARBA" id="ARBA00010894"/>
    </source>
</evidence>
<proteinExistence type="inferred from homology"/>
<keyword evidence="2" id="KW-0812">Transmembrane</keyword>
<dbReference type="Pfam" id="PF02325">
    <property type="entry name" value="CCB3_YggT"/>
    <property type="match status" value="2"/>
</dbReference>
<dbReference type="RefSeq" id="WP_173942387.1">
    <property type="nucleotide sequence ID" value="NZ_CBCSCD010000003.1"/>
</dbReference>
<evidence type="ECO:0000313" key="3">
    <source>
        <dbReference type="EMBL" id="QKM62241.1"/>
    </source>
</evidence>
<comment type="similarity">
    <text evidence="1">Belongs to the YggT family.</text>
</comment>
<dbReference type="AlphaFoldDB" id="A0A6M9PPA4"/>